<comment type="caution">
    <text evidence="4">The sequence shown here is derived from an EMBL/GenBank/DDBJ whole genome shotgun (WGS) entry which is preliminary data.</text>
</comment>
<dbReference type="PANTHER" id="PTHR14187:SF5">
    <property type="entry name" value="HEAT SHOCK 70 KDA PROTEIN 12A"/>
    <property type="match status" value="1"/>
</dbReference>
<dbReference type="Gene3D" id="3.30.420.40">
    <property type="match status" value="2"/>
</dbReference>
<organism evidence="4 5">
    <name type="scientific">Mytilus galloprovincialis</name>
    <name type="common">Mediterranean mussel</name>
    <dbReference type="NCBI Taxonomy" id="29158"/>
    <lineage>
        <taxon>Eukaryota</taxon>
        <taxon>Metazoa</taxon>
        <taxon>Spiralia</taxon>
        <taxon>Lophotrochozoa</taxon>
        <taxon>Mollusca</taxon>
        <taxon>Bivalvia</taxon>
        <taxon>Autobranchia</taxon>
        <taxon>Pteriomorphia</taxon>
        <taxon>Mytilida</taxon>
        <taxon>Mytiloidea</taxon>
        <taxon>Mytilidae</taxon>
        <taxon>Mytilinae</taxon>
        <taxon>Mytilus</taxon>
    </lineage>
</organism>
<keyword evidence="5" id="KW-1185">Reference proteome</keyword>
<evidence type="ECO:0000256" key="3">
    <source>
        <dbReference type="ARBA" id="ARBA00022840"/>
    </source>
</evidence>
<evidence type="ECO:0000256" key="2">
    <source>
        <dbReference type="ARBA" id="ARBA00022741"/>
    </source>
</evidence>
<evidence type="ECO:0000313" key="4">
    <source>
        <dbReference type="EMBL" id="VDI64153.1"/>
    </source>
</evidence>
<dbReference type="EMBL" id="UYJE01008467">
    <property type="protein sequence ID" value="VDI64153.1"/>
    <property type="molecule type" value="Genomic_DNA"/>
</dbReference>
<dbReference type="Pfam" id="PF00012">
    <property type="entry name" value="HSP70"/>
    <property type="match status" value="1"/>
</dbReference>
<dbReference type="GO" id="GO:0140662">
    <property type="term" value="F:ATP-dependent protein folding chaperone"/>
    <property type="evidence" value="ECO:0007669"/>
    <property type="project" value="InterPro"/>
</dbReference>
<gene>
    <name evidence="4" type="ORF">MGAL_10B074474</name>
</gene>
<dbReference type="PANTHER" id="PTHR14187">
    <property type="entry name" value="ALPHA KINASE/ELONGATION FACTOR 2 KINASE"/>
    <property type="match status" value="1"/>
</dbReference>
<comment type="similarity">
    <text evidence="1">Belongs to the heat shock protein 70 family.</text>
</comment>
<accession>A0A8B6GHG4</accession>
<dbReference type="AlphaFoldDB" id="A0A8B6GHG4"/>
<dbReference type="GO" id="GO:0005524">
    <property type="term" value="F:ATP binding"/>
    <property type="evidence" value="ECO:0007669"/>
    <property type="project" value="UniProtKB-KW"/>
</dbReference>
<name>A0A8B6GHG4_MYTGA</name>
<evidence type="ECO:0000256" key="1">
    <source>
        <dbReference type="ARBA" id="ARBA00007381"/>
    </source>
</evidence>
<dbReference type="OrthoDB" id="6127299at2759"/>
<dbReference type="InterPro" id="IPR043129">
    <property type="entry name" value="ATPase_NBD"/>
</dbReference>
<dbReference type="SUPFAM" id="SSF53067">
    <property type="entry name" value="Actin-like ATPase domain"/>
    <property type="match status" value="2"/>
</dbReference>
<sequence>VRSCYGYISKICRKNTHVRMACGETISESLLVAAIDFGTTFSGYAFAIRNDYKVDPTRVSGSHWHTGSQPGLSLKTPTCILFNQNQVFETFGGEAEDKYTELAQEEEHMDWFFFKRFKMQLYDKKEISRDFMLEGENGCLMPAMRVFTESIKFLRMHLEEHISSKTDGIKPQEIDWVLTVPAIWSDPAKQFMREAANNGGIPNSRLILALEPEAASIYCKNLPVDRTISSGGRSTLDAFAAGTKYLILDAGGGTIDITVQEIKPDGNIKQIYMANGGDWGGVKVDQAFDEFMLDIVGMETMDKFRNEDKAEYLSLCREFEVKKRGIRPDSTAKITLRIPLILSEKFQEVKGVSLKDSFKSNKSMSWIGDKLRVDPDTAKDFYSETCRQITQHLNGIFQEPAVVDTEIILMVGGFSESQMLQEAVKSAYQNKTVIIPEEAGLAVLKGAVQFGFNPKVINPRISRFTYGISTNKRFRPHTDPEDKKQIVNDIMYCRDRFGKHVERGQPIEVGEVTDQRTYNPLKGDQRKIRLPIYASRAVDPEYIDETECSYLGDLEVDMSDIRGGCEREVVVGMRFGGTDIAVEAVVKSTGEKVDARFNFLR</sequence>
<keyword evidence="2" id="KW-0547">Nucleotide-binding</keyword>
<evidence type="ECO:0000313" key="5">
    <source>
        <dbReference type="Proteomes" id="UP000596742"/>
    </source>
</evidence>
<keyword evidence="3" id="KW-0067">ATP-binding</keyword>
<feature type="non-terminal residue" evidence="4">
    <location>
        <position position="601"/>
    </location>
</feature>
<dbReference type="CDD" id="cd10229">
    <property type="entry name" value="ASKHA_NBD_HSP70_HSPA12"/>
    <property type="match status" value="1"/>
</dbReference>
<reference evidence="4" key="1">
    <citation type="submission" date="2018-11" db="EMBL/GenBank/DDBJ databases">
        <authorList>
            <person name="Alioto T."/>
            <person name="Alioto T."/>
        </authorList>
    </citation>
    <scope>NUCLEOTIDE SEQUENCE</scope>
</reference>
<proteinExistence type="inferred from homology"/>
<dbReference type="Proteomes" id="UP000596742">
    <property type="component" value="Unassembled WGS sequence"/>
</dbReference>
<protein>
    <submittedName>
        <fullName evidence="4">Uncharacterized protein</fullName>
    </submittedName>
</protein>
<dbReference type="InterPro" id="IPR013126">
    <property type="entry name" value="Hsp_70_fam"/>
</dbReference>